<protein>
    <recommendedName>
        <fullName evidence="3">Transcriptional regulator</fullName>
    </recommendedName>
</protein>
<evidence type="ECO:0000313" key="1">
    <source>
        <dbReference type="EMBL" id="MFC4541891.1"/>
    </source>
</evidence>
<name>A0ABD5PP95_9EURY</name>
<evidence type="ECO:0000313" key="2">
    <source>
        <dbReference type="Proteomes" id="UP001595898"/>
    </source>
</evidence>
<proteinExistence type="predicted"/>
<organism evidence="1 2">
    <name type="scientific">Halosolutus amylolyticus</name>
    <dbReference type="NCBI Taxonomy" id="2932267"/>
    <lineage>
        <taxon>Archaea</taxon>
        <taxon>Methanobacteriati</taxon>
        <taxon>Methanobacteriota</taxon>
        <taxon>Stenosarchaea group</taxon>
        <taxon>Halobacteria</taxon>
        <taxon>Halobacteriales</taxon>
        <taxon>Natrialbaceae</taxon>
        <taxon>Halosolutus</taxon>
    </lineage>
</organism>
<evidence type="ECO:0008006" key="3">
    <source>
        <dbReference type="Google" id="ProtNLM"/>
    </source>
</evidence>
<keyword evidence="2" id="KW-1185">Reference proteome</keyword>
<gene>
    <name evidence="1" type="ORF">ACFO5R_08110</name>
</gene>
<sequence length="97" mass="10713">MSTTFQTAVKKNVSRTQRYDAIDALVRECETTNLAILVRMGGLRGEFRRHALSELADCNATTVLEELADCNATTVLEELAEDTAIDPSLRRRAEALA</sequence>
<dbReference type="AlphaFoldDB" id="A0ABD5PP95"/>
<dbReference type="Proteomes" id="UP001595898">
    <property type="component" value="Unassembled WGS sequence"/>
</dbReference>
<reference evidence="1 2" key="1">
    <citation type="journal article" date="2019" name="Int. J. Syst. Evol. Microbiol.">
        <title>The Global Catalogue of Microorganisms (GCM) 10K type strain sequencing project: providing services to taxonomists for standard genome sequencing and annotation.</title>
        <authorList>
            <consortium name="The Broad Institute Genomics Platform"/>
            <consortium name="The Broad Institute Genome Sequencing Center for Infectious Disease"/>
            <person name="Wu L."/>
            <person name="Ma J."/>
        </authorList>
    </citation>
    <scope>NUCLEOTIDE SEQUENCE [LARGE SCALE GENOMIC DNA]</scope>
    <source>
        <strain evidence="1 2">WLHS5</strain>
    </source>
</reference>
<dbReference type="RefSeq" id="WP_250142674.1">
    <property type="nucleotide sequence ID" value="NZ_JALIQP010000008.1"/>
</dbReference>
<accession>A0ABD5PP95</accession>
<comment type="caution">
    <text evidence="1">The sequence shown here is derived from an EMBL/GenBank/DDBJ whole genome shotgun (WGS) entry which is preliminary data.</text>
</comment>
<dbReference type="EMBL" id="JBHSFA010000004">
    <property type="protein sequence ID" value="MFC4541891.1"/>
    <property type="molecule type" value="Genomic_DNA"/>
</dbReference>